<dbReference type="InterPro" id="IPR051161">
    <property type="entry name" value="Mannose-6P_isomerase_type2"/>
</dbReference>
<dbReference type="GO" id="GO:0005525">
    <property type="term" value="F:GTP binding"/>
    <property type="evidence" value="ECO:0007669"/>
    <property type="project" value="UniProtKB-KW"/>
</dbReference>
<protein>
    <recommendedName>
        <fullName evidence="2">mannose-1-phosphate guanylyltransferase</fullName>
        <ecNumber evidence="2">2.7.7.13</ecNumber>
    </recommendedName>
</protein>
<dbReference type="SUPFAM" id="SSF159283">
    <property type="entry name" value="Guanosine diphospho-D-mannose pyrophosphorylase/mannose-6-phosphate isomerase linker domain"/>
    <property type="match status" value="1"/>
</dbReference>
<keyword evidence="4 10" id="KW-0548">Nucleotidyltransferase</keyword>
<organism evidence="10 11">
    <name type="scientific">Geotoga petraea</name>
    <dbReference type="NCBI Taxonomy" id="28234"/>
    <lineage>
        <taxon>Bacteria</taxon>
        <taxon>Thermotogati</taxon>
        <taxon>Thermotogota</taxon>
        <taxon>Thermotogae</taxon>
        <taxon>Petrotogales</taxon>
        <taxon>Petrotogaceae</taxon>
        <taxon>Geotoga</taxon>
    </lineage>
</organism>
<keyword evidence="11" id="KW-1185">Reference proteome</keyword>
<dbReference type="PANTHER" id="PTHR46390:SF1">
    <property type="entry name" value="MANNOSE-1-PHOSPHATE GUANYLYLTRANSFERASE"/>
    <property type="match status" value="1"/>
</dbReference>
<evidence type="ECO:0000256" key="2">
    <source>
        <dbReference type="ARBA" id="ARBA00012387"/>
    </source>
</evidence>
<dbReference type="Gene3D" id="3.90.550.10">
    <property type="entry name" value="Spore Coat Polysaccharide Biosynthesis Protein SpsA, Chain A"/>
    <property type="match status" value="1"/>
</dbReference>
<dbReference type="STRING" id="28234.SAMN04488588_1806"/>
<comment type="catalytic activity">
    <reaction evidence="7">
        <text>alpha-D-mannose 1-phosphate + GTP + H(+) = GDP-alpha-D-mannose + diphosphate</text>
        <dbReference type="Rhea" id="RHEA:15229"/>
        <dbReference type="ChEBI" id="CHEBI:15378"/>
        <dbReference type="ChEBI" id="CHEBI:33019"/>
        <dbReference type="ChEBI" id="CHEBI:37565"/>
        <dbReference type="ChEBI" id="CHEBI:57527"/>
        <dbReference type="ChEBI" id="CHEBI:58409"/>
        <dbReference type="EC" id="2.7.7.13"/>
    </reaction>
</comment>
<dbReference type="InterPro" id="IPR029044">
    <property type="entry name" value="Nucleotide-diphossugar_trans"/>
</dbReference>
<evidence type="ECO:0000256" key="6">
    <source>
        <dbReference type="ARBA" id="ARBA00023134"/>
    </source>
</evidence>
<gene>
    <name evidence="10" type="ORF">SAMN04488588_1806</name>
</gene>
<keyword evidence="3 10" id="KW-0808">Transferase</keyword>
<dbReference type="GO" id="GO:0004475">
    <property type="term" value="F:mannose-1-phosphate guanylyltransferase (GTP) activity"/>
    <property type="evidence" value="ECO:0007669"/>
    <property type="project" value="UniProtKB-EC"/>
</dbReference>
<comment type="similarity">
    <text evidence="1">Belongs to the mannose-6-phosphate isomerase type 2 family.</text>
</comment>
<reference evidence="10 11" key="1">
    <citation type="submission" date="2016-10" db="EMBL/GenBank/DDBJ databases">
        <authorList>
            <person name="de Groot N.N."/>
        </authorList>
    </citation>
    <scope>NUCLEOTIDE SEQUENCE [LARGE SCALE GENOMIC DNA]</scope>
    <source>
        <strain evidence="10 11">WG14</strain>
    </source>
</reference>
<dbReference type="Pfam" id="PF00483">
    <property type="entry name" value="NTP_transferase"/>
    <property type="match status" value="1"/>
</dbReference>
<feature type="domain" description="Nucleotidyl transferase" evidence="8">
    <location>
        <begin position="2"/>
        <end position="268"/>
    </location>
</feature>
<evidence type="ECO:0000259" key="8">
    <source>
        <dbReference type="Pfam" id="PF00483"/>
    </source>
</evidence>
<dbReference type="GO" id="GO:0009298">
    <property type="term" value="P:GDP-mannose biosynthetic process"/>
    <property type="evidence" value="ECO:0007669"/>
    <property type="project" value="TreeGrafter"/>
</dbReference>
<evidence type="ECO:0000313" key="11">
    <source>
        <dbReference type="Proteomes" id="UP000199322"/>
    </source>
</evidence>
<evidence type="ECO:0000313" key="10">
    <source>
        <dbReference type="EMBL" id="SDC79407.1"/>
    </source>
</evidence>
<dbReference type="CDD" id="cd02509">
    <property type="entry name" value="GDP-M1P_Guanylyltransferase"/>
    <property type="match status" value="1"/>
</dbReference>
<dbReference type="InterPro" id="IPR054566">
    <property type="entry name" value="ManC/GMP-like_b-helix"/>
</dbReference>
<dbReference type="Pfam" id="PF22640">
    <property type="entry name" value="ManC_GMP_beta-helix"/>
    <property type="match status" value="1"/>
</dbReference>
<dbReference type="EC" id="2.7.7.13" evidence="2"/>
<proteinExistence type="inferred from homology"/>
<dbReference type="PANTHER" id="PTHR46390">
    <property type="entry name" value="MANNOSE-1-PHOSPHATE GUANYLYLTRANSFERASE"/>
    <property type="match status" value="1"/>
</dbReference>
<dbReference type="RefSeq" id="WP_091405021.1">
    <property type="nucleotide sequence ID" value="NZ_FMYV01000008.1"/>
</dbReference>
<dbReference type="InterPro" id="IPR005835">
    <property type="entry name" value="NTP_transferase_dom"/>
</dbReference>
<evidence type="ECO:0000256" key="4">
    <source>
        <dbReference type="ARBA" id="ARBA00022695"/>
    </source>
</evidence>
<feature type="domain" description="MannoseP isomerase/GMP-like beta-helix" evidence="9">
    <location>
        <begin position="280"/>
        <end position="329"/>
    </location>
</feature>
<dbReference type="EMBL" id="FMYV01000008">
    <property type="protein sequence ID" value="SDC79407.1"/>
    <property type="molecule type" value="Genomic_DNA"/>
</dbReference>
<evidence type="ECO:0000256" key="3">
    <source>
        <dbReference type="ARBA" id="ARBA00022679"/>
    </source>
</evidence>
<name>A0A1G6PJ17_9BACT</name>
<evidence type="ECO:0000259" key="9">
    <source>
        <dbReference type="Pfam" id="PF22640"/>
    </source>
</evidence>
<evidence type="ECO:0000256" key="1">
    <source>
        <dbReference type="ARBA" id="ARBA00006115"/>
    </source>
</evidence>
<dbReference type="Proteomes" id="UP000199322">
    <property type="component" value="Unassembled WGS sequence"/>
</dbReference>
<keyword evidence="6" id="KW-0342">GTP-binding</keyword>
<evidence type="ECO:0000256" key="7">
    <source>
        <dbReference type="ARBA" id="ARBA00047343"/>
    </source>
</evidence>
<sequence>MKAIILAGGSGERFWPLSTPEKPKQFLEIFSEKSLIRETFERLNYRLEPKDIFVVTAEKHKEQTLKELPELGIGNVILEPVARNTAPACFVGSLIAEEDEVVFILPADHYIPNKEKFWEVVEKGIKAAEENNGLVTMGIKPTRPETGYGYIEAGEEVGNGVMKVDNFREKPNHETALEYLKEGNYYWNSGMFLWKKDIFLEEMKRYNEDIYNTLKDINPKDVEEIRKVYLDLRKISIDYALMEKSERVFTIMADYEWSDVGNWVSVREMEGCSDGKENVHLVDSKNVFVKSNKNVGVVGVDDVVIIETENGILVAKEDMVNDIREVYRKIYK</sequence>
<dbReference type="FunFam" id="3.90.550.10:FF:000046">
    <property type="entry name" value="Mannose-1-phosphate guanylyltransferase (GDP)"/>
    <property type="match status" value="1"/>
</dbReference>
<dbReference type="AlphaFoldDB" id="A0A1G6PJ17"/>
<keyword evidence="5" id="KW-0547">Nucleotide-binding</keyword>
<dbReference type="InterPro" id="IPR049577">
    <property type="entry name" value="GMPP_N"/>
</dbReference>
<accession>A0A1G6PJ17</accession>
<evidence type="ECO:0000256" key="5">
    <source>
        <dbReference type="ARBA" id="ARBA00022741"/>
    </source>
</evidence>
<dbReference type="SUPFAM" id="SSF53448">
    <property type="entry name" value="Nucleotide-diphospho-sugar transferases"/>
    <property type="match status" value="1"/>
</dbReference>